<evidence type="ECO:0000313" key="2">
    <source>
        <dbReference type="Proteomes" id="UP000308092"/>
    </source>
</evidence>
<protein>
    <submittedName>
        <fullName evidence="1">Uncharacterized protein</fullName>
    </submittedName>
</protein>
<comment type="caution">
    <text evidence="1">The sequence shown here is derived from an EMBL/GenBank/DDBJ whole genome shotgun (WGS) entry which is preliminary data.</text>
</comment>
<dbReference type="EMBL" id="SOSA01000084">
    <property type="protein sequence ID" value="THC97183.1"/>
    <property type="molecule type" value="Genomic_DNA"/>
</dbReference>
<sequence length="79" mass="8826">MPKSFCAQGTIVTPRISRSELHYRSQRWSIPELLPQLSRMGADPNCRNYKGDVAMHMTDYSRDVAGSLAVGAELEAKDN</sequence>
<accession>A0A4S3JNK4</accession>
<keyword evidence="2" id="KW-1185">Reference proteome</keyword>
<organism evidence="1 2">
    <name type="scientific">Aspergillus tanneri</name>
    <dbReference type="NCBI Taxonomy" id="1220188"/>
    <lineage>
        <taxon>Eukaryota</taxon>
        <taxon>Fungi</taxon>
        <taxon>Dikarya</taxon>
        <taxon>Ascomycota</taxon>
        <taxon>Pezizomycotina</taxon>
        <taxon>Eurotiomycetes</taxon>
        <taxon>Eurotiomycetidae</taxon>
        <taxon>Eurotiales</taxon>
        <taxon>Aspergillaceae</taxon>
        <taxon>Aspergillus</taxon>
        <taxon>Aspergillus subgen. Circumdati</taxon>
    </lineage>
</organism>
<dbReference type="Proteomes" id="UP000308092">
    <property type="component" value="Unassembled WGS sequence"/>
</dbReference>
<name>A0A4S3JNK4_9EURO</name>
<dbReference type="AlphaFoldDB" id="A0A4S3JNK4"/>
<dbReference type="VEuPathDB" id="FungiDB:EYZ11_003348"/>
<evidence type="ECO:0000313" key="1">
    <source>
        <dbReference type="EMBL" id="THC97183.1"/>
    </source>
</evidence>
<reference evidence="1 2" key="1">
    <citation type="submission" date="2019-03" db="EMBL/GenBank/DDBJ databases">
        <title>The genome sequence of a newly discovered highly antifungal drug resistant Aspergillus species, Aspergillus tanneri NIH 1004.</title>
        <authorList>
            <person name="Mounaud S."/>
            <person name="Singh I."/>
            <person name="Joardar V."/>
            <person name="Pakala S."/>
            <person name="Pakala S."/>
            <person name="Venepally P."/>
            <person name="Hoover J."/>
            <person name="Nierman W."/>
            <person name="Chung J."/>
            <person name="Losada L."/>
        </authorList>
    </citation>
    <scope>NUCLEOTIDE SEQUENCE [LARGE SCALE GENOMIC DNA]</scope>
    <source>
        <strain evidence="1 2">NIH1004</strain>
    </source>
</reference>
<gene>
    <name evidence="1" type="ORF">EYZ11_003348</name>
</gene>
<proteinExistence type="predicted"/>